<evidence type="ECO:0000313" key="3">
    <source>
        <dbReference type="Proteomes" id="UP000313359"/>
    </source>
</evidence>
<evidence type="ECO:0000256" key="1">
    <source>
        <dbReference type="SAM" id="MobiDB-lite"/>
    </source>
</evidence>
<dbReference type="EMBL" id="ML122269">
    <property type="protein sequence ID" value="RPD59606.1"/>
    <property type="molecule type" value="Genomic_DNA"/>
</dbReference>
<feature type="region of interest" description="Disordered" evidence="1">
    <location>
        <begin position="153"/>
        <end position="182"/>
    </location>
</feature>
<protein>
    <submittedName>
        <fullName evidence="2">Uncharacterized protein</fullName>
    </submittedName>
</protein>
<reference evidence="2" key="1">
    <citation type="journal article" date="2018" name="Genome Biol. Evol.">
        <title>Genomics and development of Lentinus tigrinus, a white-rot wood-decaying mushroom with dimorphic fruiting bodies.</title>
        <authorList>
            <person name="Wu B."/>
            <person name="Xu Z."/>
            <person name="Knudson A."/>
            <person name="Carlson A."/>
            <person name="Chen N."/>
            <person name="Kovaka S."/>
            <person name="LaButti K."/>
            <person name="Lipzen A."/>
            <person name="Pennachio C."/>
            <person name="Riley R."/>
            <person name="Schakwitz W."/>
            <person name="Umezawa K."/>
            <person name="Ohm R.A."/>
            <person name="Grigoriev I.V."/>
            <person name="Nagy L.G."/>
            <person name="Gibbons J."/>
            <person name="Hibbett D."/>
        </authorList>
    </citation>
    <scope>NUCLEOTIDE SEQUENCE [LARGE SCALE GENOMIC DNA]</scope>
    <source>
        <strain evidence="2">ALCF2SS1-6</strain>
    </source>
</reference>
<dbReference type="Proteomes" id="UP000313359">
    <property type="component" value="Unassembled WGS sequence"/>
</dbReference>
<dbReference type="AlphaFoldDB" id="A0A5C2SE63"/>
<keyword evidence="3" id="KW-1185">Reference proteome</keyword>
<gene>
    <name evidence="2" type="ORF">L227DRAFT_153215</name>
</gene>
<evidence type="ECO:0000313" key="2">
    <source>
        <dbReference type="EMBL" id="RPD59606.1"/>
    </source>
</evidence>
<accession>A0A5C2SE63</accession>
<feature type="compositionally biased region" description="Basic and acidic residues" evidence="1">
    <location>
        <begin position="166"/>
        <end position="182"/>
    </location>
</feature>
<proteinExistence type="predicted"/>
<sequence length="182" mass="20508">MHVDARLAGLSKVSRTRNCAADSSSLSPSFPVESDRLGDFPLRLYLEAPVRRYFIRCILYLTRAQESRKESHGSARLSRSVMLKRSYTYAYKSPGSQTADVWSICMLTSGAGSPLSPLQRGDRCTRHPYALPGLRAALNNVRHAHWKRRCSHTHAPCTSDIPSLAPRRDEEPDPDARMGRRR</sequence>
<name>A0A5C2SE63_9APHY</name>
<organism evidence="2 3">
    <name type="scientific">Lentinus tigrinus ALCF2SS1-6</name>
    <dbReference type="NCBI Taxonomy" id="1328759"/>
    <lineage>
        <taxon>Eukaryota</taxon>
        <taxon>Fungi</taxon>
        <taxon>Dikarya</taxon>
        <taxon>Basidiomycota</taxon>
        <taxon>Agaricomycotina</taxon>
        <taxon>Agaricomycetes</taxon>
        <taxon>Polyporales</taxon>
        <taxon>Polyporaceae</taxon>
        <taxon>Lentinus</taxon>
    </lineage>
</organism>